<dbReference type="InterPro" id="IPR015943">
    <property type="entry name" value="WD40/YVTN_repeat-like_dom_sf"/>
</dbReference>
<accession>A0A1H2K8C1</accession>
<dbReference type="SUPFAM" id="SSF50998">
    <property type="entry name" value="Quinoprotein alcohol dehydrogenase-like"/>
    <property type="match status" value="1"/>
</dbReference>
<dbReference type="RefSeq" id="WP_092238513.1">
    <property type="nucleotide sequence ID" value="NZ_FNLL01000023.1"/>
</dbReference>
<name>A0A1H2K8C1_9BACT</name>
<organism evidence="1 2">
    <name type="scientific">Desulfobacula phenolica</name>
    <dbReference type="NCBI Taxonomy" id="90732"/>
    <lineage>
        <taxon>Bacteria</taxon>
        <taxon>Pseudomonadati</taxon>
        <taxon>Thermodesulfobacteriota</taxon>
        <taxon>Desulfobacteria</taxon>
        <taxon>Desulfobacterales</taxon>
        <taxon>Desulfobacteraceae</taxon>
        <taxon>Desulfobacula</taxon>
    </lineage>
</organism>
<proteinExistence type="predicted"/>
<evidence type="ECO:0000313" key="2">
    <source>
        <dbReference type="Proteomes" id="UP000199608"/>
    </source>
</evidence>
<reference evidence="2" key="1">
    <citation type="submission" date="2016-10" db="EMBL/GenBank/DDBJ databases">
        <authorList>
            <person name="Varghese N."/>
            <person name="Submissions S."/>
        </authorList>
    </citation>
    <scope>NUCLEOTIDE SEQUENCE [LARGE SCALE GENOMIC DNA]</scope>
    <source>
        <strain evidence="2">DSM 3384</strain>
    </source>
</reference>
<gene>
    <name evidence="1" type="ORF">SAMN04487931_1234</name>
</gene>
<dbReference type="Gene3D" id="2.130.10.10">
    <property type="entry name" value="YVTN repeat-like/Quinoprotein amine dehydrogenase"/>
    <property type="match status" value="1"/>
</dbReference>
<evidence type="ECO:0008006" key="3">
    <source>
        <dbReference type="Google" id="ProtNLM"/>
    </source>
</evidence>
<dbReference type="AlphaFoldDB" id="A0A1H2K8C1"/>
<dbReference type="InterPro" id="IPR011047">
    <property type="entry name" value="Quinoprotein_ADH-like_sf"/>
</dbReference>
<dbReference type="Proteomes" id="UP000199608">
    <property type="component" value="Unassembled WGS sequence"/>
</dbReference>
<sequence length="680" mass="76736">MNKISQELVPTGDFDCSLIDVNPMESNIFCASPRGIPTNFPITIIVDGSDISLLTIEKIRSVDGRETLEIPENKKTVILQSGLQAIELPLTEASSLSPGDYIIEIQMTEKDLFQRKTQKKINVSVSDYEIICFGIDFYIGESDRFVIATSPAAAQIYCKHNNKHLVTIGFPDIVMSACICNNNLFVLAQTGFLYIYSLQNFEMSTVRLSDQRQKTGFLFPGSGDNILCWKSEREEIHTFHYTFQNELTLISTEKSGKSNEEKEVVLKAGDLRLKFKAEVPYYIVEDSNGDQKKVEINGIVPSLVLIPSIANDQDKKFVWMQKGVYLNTYELDGEDSLKKVDSIEALHTQAMRFADDNLFLVSSAFLGFDKIDPFKSSPMIFWLSDKHEAIDTDILCSAVNIKDQLYAVGDNMGILNIWKPGKGFLQIQAHKASSCINFNRNEIYDSSFVSSLALTKDKRLISGGVDQVLKCHQICFDKKELTGYLLWEKDLDGGAQSILMTEDQMLVSTSNELMWMDPEDGEIIFKWSSSGAILDTIIPMEKGRFVLADWDGNIHIFANHTHERSSKICESSIFGLIKISEKNVFVINEAKELLLIDLGDEITVIGQCYYNLPWCDRNARDVCQNSDVPSIIVSEWVNNISSPAPVFSYPYKSFVLQDKKIYWSDFFKEISSLTPIVKEA</sequence>
<evidence type="ECO:0000313" key="1">
    <source>
        <dbReference type="EMBL" id="SDU64823.1"/>
    </source>
</evidence>
<dbReference type="EMBL" id="FNLL01000023">
    <property type="protein sequence ID" value="SDU64823.1"/>
    <property type="molecule type" value="Genomic_DNA"/>
</dbReference>
<keyword evidence="2" id="KW-1185">Reference proteome</keyword>
<protein>
    <recommendedName>
        <fullName evidence="3">WD40 repeat</fullName>
    </recommendedName>
</protein>